<evidence type="ECO:0000313" key="1">
    <source>
        <dbReference type="EMBL" id="GAX61597.1"/>
    </source>
</evidence>
<comment type="caution">
    <text evidence="1">The sequence shown here is derived from an EMBL/GenBank/DDBJ whole genome shotgun (WGS) entry which is preliminary data.</text>
</comment>
<evidence type="ECO:0000313" key="2">
    <source>
        <dbReference type="Proteomes" id="UP000218542"/>
    </source>
</evidence>
<dbReference type="AlphaFoldDB" id="A0A286U0D9"/>
<accession>A0A286U0D9</accession>
<organism evidence="1 2">
    <name type="scientific">Candidatus Scalindua japonica</name>
    <dbReference type="NCBI Taxonomy" id="1284222"/>
    <lineage>
        <taxon>Bacteria</taxon>
        <taxon>Pseudomonadati</taxon>
        <taxon>Planctomycetota</taxon>
        <taxon>Candidatus Brocadiia</taxon>
        <taxon>Candidatus Brocadiales</taxon>
        <taxon>Candidatus Scalinduaceae</taxon>
        <taxon>Candidatus Scalindua</taxon>
    </lineage>
</organism>
<proteinExistence type="predicted"/>
<reference evidence="2" key="1">
    <citation type="journal article" date="2017" name="Environ. Microbiol. Rep.">
        <title>Genetic Diversity of Marine Anaerobic Ammonium-Oxidizing Bacteria as Revealed by Genomic and Proteomic Analyses of 'Candidatus Scalindua japonica'.</title>
        <authorList>
            <person name="Oshiki M."/>
            <person name="Mizuto K."/>
            <person name="Kimura Z."/>
            <person name="Kindaichi T."/>
            <person name="Satoh H."/>
            <person name="Okabe S."/>
        </authorList>
    </citation>
    <scope>NUCLEOTIDE SEQUENCE [LARGE SCALE GENOMIC DNA]</scope>
    <source>
        <strain evidence="2">husup-a2</strain>
    </source>
</reference>
<name>A0A286U0D9_9BACT</name>
<protein>
    <submittedName>
        <fullName evidence="1">Uncharacterized protein</fullName>
    </submittedName>
</protein>
<dbReference type="EMBL" id="BAOS01000025">
    <property type="protein sequence ID" value="GAX61597.1"/>
    <property type="molecule type" value="Genomic_DNA"/>
</dbReference>
<dbReference type="Proteomes" id="UP000218542">
    <property type="component" value="Unassembled WGS sequence"/>
</dbReference>
<keyword evidence="2" id="KW-1185">Reference proteome</keyword>
<sequence>MNLSYEKLPLVNTEALKVESHRSRVTITPSDESMKQDNEDAEKILNQIDFGVPVRGEDKIEANEKYMIDTMPGKSSKAGSTRQGGLRKPHYTRLYALDNKMIFQAACCLPLRVVAAKQDDGTVSGKVLHCTHSENGGGKLVYEFRGVGSEFTIDLKRGDSTRIQRLVFKV</sequence>
<gene>
    <name evidence="1" type="ORF">SCALIN_C25_0044</name>
</gene>